<dbReference type="InterPro" id="IPR046953">
    <property type="entry name" value="Spore_GerAC-like_C"/>
</dbReference>
<comment type="similarity">
    <text evidence="2">Belongs to the GerABKC lipoprotein family.</text>
</comment>
<keyword evidence="3" id="KW-0309">Germination</keyword>
<dbReference type="Gene3D" id="6.20.190.10">
    <property type="entry name" value="Nutrient germinant receptor protein C, domain 1"/>
    <property type="match status" value="1"/>
</dbReference>
<keyword evidence="7" id="KW-0449">Lipoprotein</keyword>
<keyword evidence="11" id="KW-1185">Reference proteome</keyword>
<evidence type="ECO:0000256" key="7">
    <source>
        <dbReference type="ARBA" id="ARBA00023288"/>
    </source>
</evidence>
<dbReference type="Pfam" id="PF05504">
    <property type="entry name" value="Spore_GerAC"/>
    <property type="match status" value="1"/>
</dbReference>
<evidence type="ECO:0000259" key="9">
    <source>
        <dbReference type="Pfam" id="PF25198"/>
    </source>
</evidence>
<dbReference type="PROSITE" id="PS51257">
    <property type="entry name" value="PROKAR_LIPOPROTEIN"/>
    <property type="match status" value="1"/>
</dbReference>
<evidence type="ECO:0000256" key="5">
    <source>
        <dbReference type="ARBA" id="ARBA00023136"/>
    </source>
</evidence>
<dbReference type="Proteomes" id="UP000677918">
    <property type="component" value="Unassembled WGS sequence"/>
</dbReference>
<protein>
    <submittedName>
        <fullName evidence="10">Spore germination protein KC</fullName>
    </submittedName>
</protein>
<accession>A0A8J4M2P7</accession>
<dbReference type="InterPro" id="IPR057336">
    <property type="entry name" value="GerAC_N"/>
</dbReference>
<dbReference type="PANTHER" id="PTHR35789:SF1">
    <property type="entry name" value="SPORE GERMINATION PROTEIN B3"/>
    <property type="match status" value="1"/>
</dbReference>
<comment type="caution">
    <text evidence="10">The sequence shown here is derived from an EMBL/GenBank/DDBJ whole genome shotgun (WGS) entry which is preliminary data.</text>
</comment>
<dbReference type="GO" id="GO:0009847">
    <property type="term" value="P:spore germination"/>
    <property type="evidence" value="ECO:0007669"/>
    <property type="project" value="InterPro"/>
</dbReference>
<evidence type="ECO:0000256" key="2">
    <source>
        <dbReference type="ARBA" id="ARBA00007886"/>
    </source>
</evidence>
<name>A0A8J4M2P7_9BACL</name>
<evidence type="ECO:0000256" key="3">
    <source>
        <dbReference type="ARBA" id="ARBA00022544"/>
    </source>
</evidence>
<evidence type="ECO:0000256" key="1">
    <source>
        <dbReference type="ARBA" id="ARBA00004635"/>
    </source>
</evidence>
<keyword evidence="4" id="KW-0732">Signal</keyword>
<keyword evidence="6" id="KW-0564">Palmitate</keyword>
<comment type="subcellular location">
    <subcellularLocation>
        <location evidence="1">Membrane</location>
        <topology evidence="1">Lipid-anchor</topology>
    </subcellularLocation>
</comment>
<dbReference type="Gene3D" id="3.30.300.210">
    <property type="entry name" value="Nutrient germinant receptor protein C, domain 3"/>
    <property type="match status" value="1"/>
</dbReference>
<proteinExistence type="inferred from homology"/>
<dbReference type="PANTHER" id="PTHR35789">
    <property type="entry name" value="SPORE GERMINATION PROTEIN B3"/>
    <property type="match status" value="1"/>
</dbReference>
<evidence type="ECO:0000256" key="6">
    <source>
        <dbReference type="ARBA" id="ARBA00023139"/>
    </source>
</evidence>
<organism evidence="10 11">
    <name type="scientific">Xylanibacillus composti</name>
    <dbReference type="NCBI Taxonomy" id="1572762"/>
    <lineage>
        <taxon>Bacteria</taxon>
        <taxon>Bacillati</taxon>
        <taxon>Bacillota</taxon>
        <taxon>Bacilli</taxon>
        <taxon>Bacillales</taxon>
        <taxon>Paenibacillaceae</taxon>
        <taxon>Xylanibacillus</taxon>
    </lineage>
</organism>
<keyword evidence="5" id="KW-0472">Membrane</keyword>
<evidence type="ECO:0000256" key="4">
    <source>
        <dbReference type="ARBA" id="ARBA00022729"/>
    </source>
</evidence>
<sequence>MRRTWLVGGLMLLVLTGCWNNRELDQLAIVVGLGIDKAGQADQYRVSMQIVNPGAMAVGQKSGGTVKAMPITLYAETGSSIFEAMRKAANSVPLQPFFAHTQIIIIGEELAREGFSNLFDFYERSREFRMNAQILIAKEAKAEQVLSMFTPLENVSASGIMRRLEFASDTWGQSHAMTIKELIQTLVGESEPAISGIRIQGDPALGASSKNEEETKVPSFMSIDGIGLFKEGKLISWLDGPQARGTVFLLDELKGTSMSLPCDDKPEGAAIELLRSSTSTQVEVKHGRPLFRIKVEQEGSVNELQCPMDISKKETLVKLQQEWAAATEKEIVAAVQAAKQAKSDIFQFGIRVGEQHPELWKEWKEEWPDIFAESLLEVEVEAFIRRTGMRMKPYTVGGE</sequence>
<evidence type="ECO:0000259" key="8">
    <source>
        <dbReference type="Pfam" id="PF05504"/>
    </source>
</evidence>
<gene>
    <name evidence="10" type="primary">gerKC</name>
    <name evidence="10" type="ORF">XYCOK13_15750</name>
</gene>
<dbReference type="NCBIfam" id="TIGR02887">
    <property type="entry name" value="spore_ger_x_C"/>
    <property type="match status" value="1"/>
</dbReference>
<dbReference type="Pfam" id="PF25198">
    <property type="entry name" value="Spore_GerAC_N"/>
    <property type="match status" value="1"/>
</dbReference>
<dbReference type="InterPro" id="IPR008844">
    <property type="entry name" value="Spore_GerAC-like"/>
</dbReference>
<evidence type="ECO:0000313" key="10">
    <source>
        <dbReference type="EMBL" id="GIQ68751.1"/>
    </source>
</evidence>
<dbReference type="RefSeq" id="WP_213411426.1">
    <property type="nucleotide sequence ID" value="NZ_BOVK01000018.1"/>
</dbReference>
<feature type="domain" description="Spore germination GerAC-like C-terminal" evidence="8">
    <location>
        <begin position="224"/>
        <end position="388"/>
    </location>
</feature>
<dbReference type="AlphaFoldDB" id="A0A8J4M2P7"/>
<feature type="domain" description="Spore germination protein N-terminal" evidence="9">
    <location>
        <begin position="21"/>
        <end position="198"/>
    </location>
</feature>
<reference evidence="10" key="1">
    <citation type="submission" date="2021-04" db="EMBL/GenBank/DDBJ databases">
        <title>Draft genome sequence of Xylanibacillus composti strain K13.</title>
        <authorList>
            <person name="Uke A."/>
            <person name="Chhe C."/>
            <person name="Baramee S."/>
            <person name="Kosugi A."/>
        </authorList>
    </citation>
    <scope>NUCLEOTIDE SEQUENCE</scope>
    <source>
        <strain evidence="10">K13</strain>
    </source>
</reference>
<dbReference type="EMBL" id="BOVK01000018">
    <property type="protein sequence ID" value="GIQ68751.1"/>
    <property type="molecule type" value="Genomic_DNA"/>
</dbReference>
<evidence type="ECO:0000313" key="11">
    <source>
        <dbReference type="Proteomes" id="UP000677918"/>
    </source>
</evidence>
<dbReference type="GO" id="GO:0016020">
    <property type="term" value="C:membrane"/>
    <property type="evidence" value="ECO:0007669"/>
    <property type="project" value="UniProtKB-SubCell"/>
</dbReference>
<dbReference type="InterPro" id="IPR038501">
    <property type="entry name" value="Spore_GerAC_C_sf"/>
</dbReference>